<evidence type="ECO:0000313" key="4">
    <source>
        <dbReference type="EMBL" id="ABA96126.1"/>
    </source>
</evidence>
<dbReference type="EMBL" id="DP000011">
    <property type="protein sequence ID" value="ABA96126.1"/>
    <property type="molecule type" value="Genomic_DNA"/>
</dbReference>
<feature type="compositionally biased region" description="Low complexity" evidence="1">
    <location>
        <begin position="74"/>
        <end position="83"/>
    </location>
</feature>
<feature type="compositionally biased region" description="Basic and acidic residues" evidence="1">
    <location>
        <begin position="120"/>
        <end position="129"/>
    </location>
</feature>
<feature type="region of interest" description="Disordered" evidence="1">
    <location>
        <begin position="200"/>
        <end position="246"/>
    </location>
</feature>
<feature type="compositionally biased region" description="Low complexity" evidence="1">
    <location>
        <begin position="48"/>
        <end position="57"/>
    </location>
</feature>
<reference evidence="4" key="2">
    <citation type="submission" date="2005-04" db="EMBL/GenBank/DDBJ databases">
        <authorList>
            <person name="Buell C.R."/>
            <person name="Wing R.A."/>
            <person name="McCombie W.A."/>
            <person name="Ouyang S."/>
        </authorList>
    </citation>
    <scope>NUCLEOTIDE SEQUENCE</scope>
</reference>
<evidence type="ECO:0000256" key="1">
    <source>
        <dbReference type="SAM" id="MobiDB-lite"/>
    </source>
</evidence>
<feature type="compositionally biased region" description="Polar residues" evidence="1">
    <location>
        <begin position="702"/>
        <end position="713"/>
    </location>
</feature>
<evidence type="ECO:0000259" key="3">
    <source>
        <dbReference type="Pfam" id="PF10536"/>
    </source>
</evidence>
<dbReference type="Pfam" id="PF07197">
    <property type="entry name" value="DUF1409"/>
    <property type="match status" value="1"/>
</dbReference>
<gene>
    <name evidence="4" type="ordered locus">LOC_Os12g10440</name>
</gene>
<accession>Q2QW63</accession>
<dbReference type="InterPro" id="IPR044824">
    <property type="entry name" value="MAIN-like"/>
</dbReference>
<protein>
    <submittedName>
        <fullName evidence="4">Uncharacterized protein</fullName>
    </submittedName>
</protein>
<organism evidence="4">
    <name type="scientific">Oryza sativa subsp. japonica</name>
    <name type="common">Rice</name>
    <dbReference type="NCBI Taxonomy" id="39947"/>
    <lineage>
        <taxon>Eukaryota</taxon>
        <taxon>Viridiplantae</taxon>
        <taxon>Streptophyta</taxon>
        <taxon>Embryophyta</taxon>
        <taxon>Tracheophyta</taxon>
        <taxon>Spermatophyta</taxon>
        <taxon>Magnoliopsida</taxon>
        <taxon>Liliopsida</taxon>
        <taxon>Poales</taxon>
        <taxon>Poaceae</taxon>
        <taxon>BOP clade</taxon>
        <taxon>Oryzoideae</taxon>
        <taxon>Oryzeae</taxon>
        <taxon>Oryzinae</taxon>
        <taxon>Oryza</taxon>
        <taxon>Oryza sativa</taxon>
    </lineage>
</organism>
<feature type="domain" description="Aminotransferase-like plant mobile" evidence="3">
    <location>
        <begin position="352"/>
        <end position="510"/>
    </location>
</feature>
<dbReference type="AlphaFoldDB" id="Q2QW63"/>
<dbReference type="PANTHER" id="PTHR46033:SF65">
    <property type="entry name" value="AMINOTRANSFERASE-LIKE PLANT MOBILE DOMAIN-CONTAINING PROTEIN"/>
    <property type="match status" value="1"/>
</dbReference>
<feature type="region of interest" description="Disordered" evidence="1">
    <location>
        <begin position="1"/>
        <end position="140"/>
    </location>
</feature>
<feature type="compositionally biased region" description="Polar residues" evidence="1">
    <location>
        <begin position="616"/>
        <end position="627"/>
    </location>
</feature>
<feature type="region of interest" description="Disordered" evidence="1">
    <location>
        <begin position="613"/>
        <end position="637"/>
    </location>
</feature>
<name>Q2QW63_ORYSJ</name>
<feature type="compositionally biased region" description="Basic residues" evidence="1">
    <location>
        <begin position="720"/>
        <end position="732"/>
    </location>
</feature>
<feature type="region of interest" description="Disordered" evidence="1">
    <location>
        <begin position="690"/>
        <end position="760"/>
    </location>
</feature>
<sequence>MATGSDGDLAGARVVGREKGGHVHVEDDETNPTVLTTTTNDVGRRPATRGATAAARLTGGGGAPVAGDDGEGAAGLAPRLGAPKGDGGKRQRRRRRRLGAAATRPAAAADFAASTASYGARERTGKGANERGGLGGPIYSLGLKRSDSSRKKSIREIKNSVLEINSKTSSIRIKYSTDVTRAMRTKRRSTATKEYLTAGGEYRERDERQLQQQRRAGPGECGRQRHRRRVGWLRGQQLPPPISDSAGAKILADSSLDGDIAKDYHLFNLVAIPSLSHENHYFLGPVGNPDPTEFIIGETNRIPFRLTNPDLGHWKNTFKSWPSLEKVPPEKSWTTWFKRVSASKRVHWDEIGIGQALDLTIANSAKDEPLMAAASYFWSNTTNAFLFNQGPMTPTFKDISMITGLDVTSSANPRSLNTKNQYDFKTKSIGGWSGYVVAYMGQGSVTPREHVDFLLMWLAKFLFCGSSCGPTTNWQFLAEALETKRQFPLGKILLGYLYQMLSNASAKIAVGSVVGAVMKVVNRPSVSEAEFPRLEPIIDDDGEERTHRRCTSDGEYASTPTDVVAKLSAELLKDWFCSFYEGFQKDARIWFLYEDSAQLEHPVDFRFEDINHETTESSPPHQSNSGKDIQYAPGLIPNGGGLSPPVIGYDAPKTSALLQGLVREPANAGKKEEDQIVGPLDEEVIEDEVDQATAEVSDTDRTPSASPKQTSPTPSAPAHFLRKKRTAVKKKSAATTSKPAPPTPSAAGSHHIEEEEQPAAPAIPVLADLFSFDIRDYLDEREEDTTSKALAPLSDDVRKTLGSILDRLEASSLDSLVVDCGSIRARLHEIQALILDELADILTPAVYLEQHQFKLEKAKLRLAER</sequence>
<dbReference type="InterPro" id="IPR019557">
    <property type="entry name" value="AminoTfrase-like_pln_mobile"/>
</dbReference>
<feature type="domain" description="DUF1409" evidence="2">
    <location>
        <begin position="811"/>
        <end position="855"/>
    </location>
</feature>
<feature type="compositionally biased region" description="Basic and acidic residues" evidence="1">
    <location>
        <begin position="15"/>
        <end position="25"/>
    </location>
</feature>
<feature type="compositionally biased region" description="Low complexity" evidence="1">
    <location>
        <begin position="99"/>
        <end position="113"/>
    </location>
</feature>
<proteinExistence type="predicted"/>
<dbReference type="InterPro" id="IPR010811">
    <property type="entry name" value="DUF1409"/>
</dbReference>
<dbReference type="GO" id="GO:0010073">
    <property type="term" value="P:meristem maintenance"/>
    <property type="evidence" value="ECO:0007669"/>
    <property type="project" value="InterPro"/>
</dbReference>
<reference evidence="4" key="3">
    <citation type="submission" date="2006-01" db="EMBL/GenBank/DDBJ databases">
        <authorList>
            <person name="Buell R."/>
        </authorList>
    </citation>
    <scope>NUCLEOTIDE SEQUENCE</scope>
</reference>
<evidence type="ECO:0000259" key="2">
    <source>
        <dbReference type="Pfam" id="PF07197"/>
    </source>
</evidence>
<reference evidence="4" key="1">
    <citation type="journal article" date="2005" name="BMC Biol.">
        <title>The sequence of rice chromosomes 11 and 12, rich in disease resistance genes and recent gene duplications.</title>
        <authorList>
            <consortium name="The rice chromosomes 11 and 12 sequencing consortia"/>
        </authorList>
    </citation>
    <scope>NUCLEOTIDE SEQUENCE [LARGE SCALE GENOMIC DNA]</scope>
</reference>
<dbReference type="PANTHER" id="PTHR46033">
    <property type="entry name" value="PROTEIN MAIN-LIKE 2"/>
    <property type="match status" value="1"/>
</dbReference>
<dbReference type="Pfam" id="PF10536">
    <property type="entry name" value="PMD"/>
    <property type="match status" value="1"/>
</dbReference>